<keyword evidence="3" id="KW-1185">Reference proteome</keyword>
<comment type="caution">
    <text evidence="2">The sequence shown here is derived from an EMBL/GenBank/DDBJ whole genome shotgun (WGS) entry which is preliminary data.</text>
</comment>
<protein>
    <submittedName>
        <fullName evidence="2">Uncharacterized protein</fullName>
    </submittedName>
</protein>
<gene>
    <name evidence="2" type="ORF">N0V83_007325</name>
</gene>
<evidence type="ECO:0000313" key="3">
    <source>
        <dbReference type="Proteomes" id="UP001140560"/>
    </source>
</evidence>
<proteinExistence type="predicted"/>
<sequence>MSSQLSTDSPEQELESPPDDMPKPFRFLDLPKDIRLMVYEQLPYTRNFHNIPLRDLTHHLTIVNPSVSGIRILATCRLINEEASYVLGPRMQHILQRPPKIIIEGEHLIGLMELRNGFTWYKDILDKICNALHLRGYASFIHQYRKGQLGVEKLRTRLQLGIFLEEGDDEEIVKALASFILRTRKWMNSKPKVEWDLKYPPITVVIAIPPKYHAPPVITTTSTAMFFFYRLMNNTPQSRTQTGVARLTWLVANLARKLVTKSKIARSVSFVVKLQFGQDGDTWPFAAPDATESKFRAAVEMGVSQAAGAKPGLVIYGGVAEVEGEGDEGFGVKA</sequence>
<evidence type="ECO:0000256" key="1">
    <source>
        <dbReference type="SAM" id="MobiDB-lite"/>
    </source>
</evidence>
<organism evidence="2 3">
    <name type="scientific">Neocucurbitaria cava</name>
    <dbReference type="NCBI Taxonomy" id="798079"/>
    <lineage>
        <taxon>Eukaryota</taxon>
        <taxon>Fungi</taxon>
        <taxon>Dikarya</taxon>
        <taxon>Ascomycota</taxon>
        <taxon>Pezizomycotina</taxon>
        <taxon>Dothideomycetes</taxon>
        <taxon>Pleosporomycetidae</taxon>
        <taxon>Pleosporales</taxon>
        <taxon>Pleosporineae</taxon>
        <taxon>Cucurbitariaceae</taxon>
        <taxon>Neocucurbitaria</taxon>
    </lineage>
</organism>
<feature type="region of interest" description="Disordered" evidence="1">
    <location>
        <begin position="1"/>
        <end position="25"/>
    </location>
</feature>
<evidence type="ECO:0000313" key="2">
    <source>
        <dbReference type="EMBL" id="KAJ4366800.1"/>
    </source>
</evidence>
<name>A0A9W9CJB3_9PLEO</name>
<dbReference type="EMBL" id="JAPEUY010000013">
    <property type="protein sequence ID" value="KAJ4366800.1"/>
    <property type="molecule type" value="Genomic_DNA"/>
</dbReference>
<dbReference type="Proteomes" id="UP001140560">
    <property type="component" value="Unassembled WGS sequence"/>
</dbReference>
<accession>A0A9W9CJB3</accession>
<dbReference type="OrthoDB" id="5314997at2759"/>
<dbReference type="AlphaFoldDB" id="A0A9W9CJB3"/>
<reference evidence="2" key="1">
    <citation type="submission" date="2022-10" db="EMBL/GenBank/DDBJ databases">
        <title>Tapping the CABI collections for fungal endophytes: first genome assemblies for Collariella, Neodidymelliopsis, Ascochyta clinopodiicola, Didymella pomorum, Didymosphaeria variabile, Neocosmospora piperis and Neocucurbitaria cava.</title>
        <authorList>
            <person name="Hill R."/>
        </authorList>
    </citation>
    <scope>NUCLEOTIDE SEQUENCE</scope>
    <source>
        <strain evidence="2">IMI 356814</strain>
    </source>
</reference>